<gene>
    <name evidence="2" type="ORF">Taro_008499</name>
</gene>
<accession>A0A843U382</accession>
<feature type="compositionally biased region" description="Basic and acidic residues" evidence="1">
    <location>
        <begin position="97"/>
        <end position="109"/>
    </location>
</feature>
<dbReference type="Proteomes" id="UP000652761">
    <property type="component" value="Unassembled WGS sequence"/>
</dbReference>
<organism evidence="2 3">
    <name type="scientific">Colocasia esculenta</name>
    <name type="common">Wild taro</name>
    <name type="synonym">Arum esculentum</name>
    <dbReference type="NCBI Taxonomy" id="4460"/>
    <lineage>
        <taxon>Eukaryota</taxon>
        <taxon>Viridiplantae</taxon>
        <taxon>Streptophyta</taxon>
        <taxon>Embryophyta</taxon>
        <taxon>Tracheophyta</taxon>
        <taxon>Spermatophyta</taxon>
        <taxon>Magnoliopsida</taxon>
        <taxon>Liliopsida</taxon>
        <taxon>Araceae</taxon>
        <taxon>Aroideae</taxon>
        <taxon>Colocasieae</taxon>
        <taxon>Colocasia</taxon>
    </lineage>
</organism>
<dbReference type="AlphaFoldDB" id="A0A843U382"/>
<feature type="compositionally biased region" description="Polar residues" evidence="1">
    <location>
        <begin position="41"/>
        <end position="52"/>
    </location>
</feature>
<evidence type="ECO:0000313" key="3">
    <source>
        <dbReference type="Proteomes" id="UP000652761"/>
    </source>
</evidence>
<proteinExistence type="predicted"/>
<feature type="region of interest" description="Disordered" evidence="1">
    <location>
        <begin position="1"/>
        <end position="155"/>
    </location>
</feature>
<keyword evidence="3" id="KW-1185">Reference proteome</keyword>
<protein>
    <submittedName>
        <fullName evidence="2">Uncharacterized protein</fullName>
    </submittedName>
</protein>
<sequence>MLTTHTAGNARRTSRHHDYPITNSCDSKSLPEESRGMSLANKAQQEQHNVEANTRRAPAEIEKLTEHRSNHVRPESHDTTTNIPDLHEVGEVQPGVTKRDTEKPREKQRLTIGTATSDLHKVEGPQAEQPWTSGMPRGQETTHRCHHEQHRGTCY</sequence>
<comment type="caution">
    <text evidence="2">The sequence shown here is derived from an EMBL/GenBank/DDBJ whole genome shotgun (WGS) entry which is preliminary data.</text>
</comment>
<reference evidence="2" key="1">
    <citation type="submission" date="2017-07" db="EMBL/GenBank/DDBJ databases">
        <title>Taro Niue Genome Assembly and Annotation.</title>
        <authorList>
            <person name="Atibalentja N."/>
            <person name="Keating K."/>
            <person name="Fields C.J."/>
        </authorList>
    </citation>
    <scope>NUCLEOTIDE SEQUENCE</scope>
    <source>
        <strain evidence="2">Niue_2</strain>
        <tissue evidence="2">Leaf</tissue>
    </source>
</reference>
<evidence type="ECO:0000256" key="1">
    <source>
        <dbReference type="SAM" id="MobiDB-lite"/>
    </source>
</evidence>
<name>A0A843U382_COLES</name>
<evidence type="ECO:0000313" key="2">
    <source>
        <dbReference type="EMBL" id="MQL76124.1"/>
    </source>
</evidence>
<feature type="compositionally biased region" description="Basic and acidic residues" evidence="1">
    <location>
        <begin position="53"/>
        <end position="78"/>
    </location>
</feature>
<dbReference type="EMBL" id="NMUH01000281">
    <property type="protein sequence ID" value="MQL76124.1"/>
    <property type="molecule type" value="Genomic_DNA"/>
</dbReference>